<dbReference type="EMBL" id="LJJC01000006">
    <property type="protein sequence ID" value="KQL51483.1"/>
    <property type="molecule type" value="Genomic_DNA"/>
</dbReference>
<keyword evidence="2" id="KW-0472">Membrane</keyword>
<dbReference type="InterPro" id="IPR035919">
    <property type="entry name" value="EAL_sf"/>
</dbReference>
<keyword evidence="2" id="KW-1133">Transmembrane helix</keyword>
<name>A0A0Q3WU13_9BACI</name>
<dbReference type="Gene3D" id="3.20.20.450">
    <property type="entry name" value="EAL domain"/>
    <property type="match status" value="1"/>
</dbReference>
<feature type="transmembrane region" description="Helical" evidence="2">
    <location>
        <begin position="46"/>
        <end position="71"/>
    </location>
</feature>
<keyword evidence="6" id="KW-1185">Reference proteome</keyword>
<feature type="transmembrane region" description="Helical" evidence="2">
    <location>
        <begin position="145"/>
        <end position="163"/>
    </location>
</feature>
<dbReference type="InterPro" id="IPR029787">
    <property type="entry name" value="Nucleotide_cyclase"/>
</dbReference>
<protein>
    <submittedName>
        <fullName evidence="5">Diguanylate cyclase</fullName>
    </submittedName>
</protein>
<feature type="transmembrane region" description="Helical" evidence="2">
    <location>
        <begin position="78"/>
        <end position="96"/>
    </location>
</feature>
<dbReference type="InterPro" id="IPR000160">
    <property type="entry name" value="GGDEF_dom"/>
</dbReference>
<dbReference type="PROSITE" id="PS50883">
    <property type="entry name" value="EAL"/>
    <property type="match status" value="1"/>
</dbReference>
<dbReference type="PROSITE" id="PS50887">
    <property type="entry name" value="GGDEF"/>
    <property type="match status" value="1"/>
</dbReference>
<feature type="domain" description="GGDEF" evidence="4">
    <location>
        <begin position="479"/>
        <end position="610"/>
    </location>
</feature>
<comment type="caution">
    <text evidence="5">The sequence shown here is derived from an EMBL/GenBank/DDBJ whole genome shotgun (WGS) entry which is preliminary data.</text>
</comment>
<sequence>MRAFKPFLSRWKREPFLFLVFTGLFLVFSSYKLTFAYGITFSFSSIFLFLIFRLIGLPSAVFAGIIGLFFVQHSFYGFGYGCLSIIELLFVGAFFYKGRRAKMFYVDALFWFTFGLIGVLFLNWKPLTGNALYFKVSKDIINGCFNVLMADMLLAYVPFYKILKVNKNNVSFHQFLSHITFISILFPFFLNIATNSTNVHDYIVKDSERQAANSVNRMEKSVVLWYKDDLHKLYDPSPASRLNETIKENKEQEYDIIITDFDHKVIATSLHGIKVDQKYDWQQQYEWKKLSNNFYEALPKEPTKVMPIMKWGLGIYVYSKKIDALSMNMMIQFPISRYQEKIYENFLDQLKYSILFAILLVILVQVVSRIFINNLKQLTIATTGLPQKLINLEKVVWPQSYVAELRLLTQNLKMMAEKIKELFQESNDMNRKLTEQTEKLKESEDQLHHLAFFDVLTGLPNRLHFQAFVKNLIKNPSTKRVAIIFIDINQFKQINDTLGHDAGDALLQLIAKKLRGLQNDHREVFRLSGDEFVIVQNVGGDGLQHSLEQILDAFSSSFPVQGHMFYVTASIGVSIYPEDGKDLDTLVKCADIAMYISKEKGGNRVQFFNESMRNKFHEHLLVENALRTAVDKGGFELYYQPKTKMDKVTSMEALLRWRDPQLGFVSPATFIPIAEEIGLILQIDEWSLLQACRQNKKWQDEGLLQVPISVNISAKHFQQDSLIPLIKKALDLSGMESKYLKLEITESVFIKDPMQVADVIYKLKKLGVHISIDDFGTGYSSMYQLLQLPFDEIKIDRQFITDIHQDEKKALLVNSVLDIAHGLHLNVVAEGVESVMERDLLLQMGCDEIQGYLFSPPVNQEEMRKFLAKTDEELVV</sequence>
<dbReference type="STRING" id="157838.AN964_21220"/>
<reference evidence="5 6" key="1">
    <citation type="submission" date="2015-09" db="EMBL/GenBank/DDBJ databases">
        <title>Genome sequencing project for genomic taxonomy and phylogenomics of Bacillus-like bacteria.</title>
        <authorList>
            <person name="Liu B."/>
            <person name="Wang J."/>
            <person name="Zhu Y."/>
            <person name="Liu G."/>
            <person name="Chen Q."/>
            <person name="Chen Z."/>
            <person name="Lan J."/>
            <person name="Che J."/>
            <person name="Ge C."/>
            <person name="Shi H."/>
            <person name="Pan Z."/>
            <person name="Liu X."/>
        </authorList>
    </citation>
    <scope>NUCLEOTIDE SEQUENCE [LARGE SCALE GENOMIC DNA]</scope>
    <source>
        <strain evidence="5 6">LMG 18435</strain>
    </source>
</reference>
<dbReference type="PANTHER" id="PTHR44757">
    <property type="entry name" value="DIGUANYLATE CYCLASE DGCP"/>
    <property type="match status" value="1"/>
</dbReference>
<dbReference type="PANTHER" id="PTHR44757:SF2">
    <property type="entry name" value="BIOFILM ARCHITECTURE MAINTENANCE PROTEIN MBAA"/>
    <property type="match status" value="1"/>
</dbReference>
<evidence type="ECO:0000313" key="5">
    <source>
        <dbReference type="EMBL" id="KQL51483.1"/>
    </source>
</evidence>
<dbReference type="InterPro" id="IPR052155">
    <property type="entry name" value="Biofilm_reg_signaling"/>
</dbReference>
<dbReference type="PATRIC" id="fig|157838.3.peg.4657"/>
<dbReference type="CDD" id="cd01949">
    <property type="entry name" value="GGDEF"/>
    <property type="match status" value="1"/>
</dbReference>
<feature type="domain" description="EAL" evidence="3">
    <location>
        <begin position="619"/>
        <end position="871"/>
    </location>
</feature>
<proteinExistence type="predicted"/>
<dbReference type="Pfam" id="PF00990">
    <property type="entry name" value="GGDEF"/>
    <property type="match status" value="1"/>
</dbReference>
<dbReference type="InterPro" id="IPR043128">
    <property type="entry name" value="Rev_trsase/Diguanyl_cyclase"/>
</dbReference>
<evidence type="ECO:0000256" key="2">
    <source>
        <dbReference type="SAM" id="Phobius"/>
    </source>
</evidence>
<dbReference type="NCBIfam" id="TIGR00254">
    <property type="entry name" value="GGDEF"/>
    <property type="match status" value="1"/>
</dbReference>
<evidence type="ECO:0000259" key="4">
    <source>
        <dbReference type="PROSITE" id="PS50887"/>
    </source>
</evidence>
<dbReference type="RefSeq" id="WP_055741791.1">
    <property type="nucleotide sequence ID" value="NZ_JAAIWL010000028.1"/>
</dbReference>
<dbReference type="AlphaFoldDB" id="A0A0Q3WU13"/>
<evidence type="ECO:0000259" key="3">
    <source>
        <dbReference type="PROSITE" id="PS50883"/>
    </source>
</evidence>
<dbReference type="SMART" id="SM00052">
    <property type="entry name" value="EAL"/>
    <property type="match status" value="1"/>
</dbReference>
<accession>A0A0Q3WU13</accession>
<dbReference type="CDD" id="cd01948">
    <property type="entry name" value="EAL"/>
    <property type="match status" value="1"/>
</dbReference>
<dbReference type="Gene3D" id="3.30.70.270">
    <property type="match status" value="1"/>
</dbReference>
<dbReference type="SUPFAM" id="SSF55073">
    <property type="entry name" value="Nucleotide cyclase"/>
    <property type="match status" value="1"/>
</dbReference>
<feature type="transmembrane region" description="Helical" evidence="2">
    <location>
        <begin position="352"/>
        <end position="372"/>
    </location>
</feature>
<feature type="transmembrane region" description="Helical" evidence="2">
    <location>
        <begin position="175"/>
        <end position="193"/>
    </location>
</feature>
<dbReference type="SUPFAM" id="SSF141868">
    <property type="entry name" value="EAL domain-like"/>
    <property type="match status" value="1"/>
</dbReference>
<organism evidence="5 6">
    <name type="scientific">Heyndrickxia shackletonii</name>
    <dbReference type="NCBI Taxonomy" id="157838"/>
    <lineage>
        <taxon>Bacteria</taxon>
        <taxon>Bacillati</taxon>
        <taxon>Bacillota</taxon>
        <taxon>Bacilli</taxon>
        <taxon>Bacillales</taxon>
        <taxon>Bacillaceae</taxon>
        <taxon>Heyndrickxia</taxon>
    </lineage>
</organism>
<feature type="coiled-coil region" evidence="1">
    <location>
        <begin position="405"/>
        <end position="446"/>
    </location>
</feature>
<feature type="transmembrane region" description="Helical" evidence="2">
    <location>
        <begin position="108"/>
        <end position="124"/>
    </location>
</feature>
<dbReference type="OrthoDB" id="9759607at2"/>
<dbReference type="InterPro" id="IPR001633">
    <property type="entry name" value="EAL_dom"/>
</dbReference>
<dbReference type="SMART" id="SM00267">
    <property type="entry name" value="GGDEF"/>
    <property type="match status" value="1"/>
</dbReference>
<gene>
    <name evidence="5" type="ORF">AN964_21220</name>
</gene>
<keyword evidence="1" id="KW-0175">Coiled coil</keyword>
<dbReference type="Proteomes" id="UP000051888">
    <property type="component" value="Unassembled WGS sequence"/>
</dbReference>
<keyword evidence="2" id="KW-0812">Transmembrane</keyword>
<evidence type="ECO:0000256" key="1">
    <source>
        <dbReference type="SAM" id="Coils"/>
    </source>
</evidence>
<evidence type="ECO:0000313" key="6">
    <source>
        <dbReference type="Proteomes" id="UP000051888"/>
    </source>
</evidence>
<dbReference type="Pfam" id="PF00563">
    <property type="entry name" value="EAL"/>
    <property type="match status" value="1"/>
</dbReference>